<feature type="transmembrane region" description="Helical" evidence="2">
    <location>
        <begin position="90"/>
        <end position="110"/>
    </location>
</feature>
<keyword evidence="2" id="KW-0812">Transmembrane</keyword>
<evidence type="ECO:0000313" key="4">
    <source>
        <dbReference type="Proteomes" id="UP001177023"/>
    </source>
</evidence>
<protein>
    <recommendedName>
        <fullName evidence="5">Transmembrane protein</fullName>
    </recommendedName>
</protein>
<keyword evidence="2" id="KW-1133">Transmembrane helix</keyword>
<keyword evidence="2" id="KW-0472">Membrane</keyword>
<feature type="region of interest" description="Disordered" evidence="1">
    <location>
        <begin position="1"/>
        <end position="24"/>
    </location>
</feature>
<sequence>MKIDLNMGNKKPEVPTEEVPPVVPEKECPKNEEAVVKDFAEFCRARNDEEADTGLIDWRMIAKVSHAQFLMAMICSTCLLVSLSHTGFSFLRFTSSAWATYILCTAYVGLRAARLRHYAHLVAYTGMVSFQTVIYMSSLCWLVYSLYAIDYQYTYAGYNHTQNLTLLLAVLEVSTLMGTVFTGVFGMMTCCRGLGRMMEEMDRVIMGNRLAQAPQITIRPIV</sequence>
<accession>A0AA36DAB2</accession>
<feature type="transmembrane region" description="Helical" evidence="2">
    <location>
        <begin position="67"/>
        <end position="84"/>
    </location>
</feature>
<feature type="transmembrane region" description="Helical" evidence="2">
    <location>
        <begin position="122"/>
        <end position="144"/>
    </location>
</feature>
<reference evidence="3" key="1">
    <citation type="submission" date="2023-06" db="EMBL/GenBank/DDBJ databases">
        <authorList>
            <person name="Delattre M."/>
        </authorList>
    </citation>
    <scope>NUCLEOTIDE SEQUENCE</scope>
    <source>
        <strain evidence="3">AF72</strain>
    </source>
</reference>
<evidence type="ECO:0000313" key="3">
    <source>
        <dbReference type="EMBL" id="CAJ0583001.1"/>
    </source>
</evidence>
<keyword evidence="4" id="KW-1185">Reference proteome</keyword>
<dbReference type="AlphaFoldDB" id="A0AA36DAB2"/>
<comment type="caution">
    <text evidence="3">The sequence shown here is derived from an EMBL/GenBank/DDBJ whole genome shotgun (WGS) entry which is preliminary data.</text>
</comment>
<name>A0AA36DAB2_9BILA</name>
<evidence type="ECO:0000256" key="2">
    <source>
        <dbReference type="SAM" id="Phobius"/>
    </source>
</evidence>
<organism evidence="3 4">
    <name type="scientific">Mesorhabditis spiculigera</name>
    <dbReference type="NCBI Taxonomy" id="96644"/>
    <lineage>
        <taxon>Eukaryota</taxon>
        <taxon>Metazoa</taxon>
        <taxon>Ecdysozoa</taxon>
        <taxon>Nematoda</taxon>
        <taxon>Chromadorea</taxon>
        <taxon>Rhabditida</taxon>
        <taxon>Rhabditina</taxon>
        <taxon>Rhabditomorpha</taxon>
        <taxon>Rhabditoidea</taxon>
        <taxon>Rhabditidae</taxon>
        <taxon>Mesorhabditinae</taxon>
        <taxon>Mesorhabditis</taxon>
    </lineage>
</organism>
<evidence type="ECO:0000256" key="1">
    <source>
        <dbReference type="SAM" id="MobiDB-lite"/>
    </source>
</evidence>
<evidence type="ECO:0008006" key="5">
    <source>
        <dbReference type="Google" id="ProtNLM"/>
    </source>
</evidence>
<proteinExistence type="predicted"/>
<feature type="non-terminal residue" evidence="3">
    <location>
        <position position="222"/>
    </location>
</feature>
<dbReference type="EMBL" id="CATQJA010002665">
    <property type="protein sequence ID" value="CAJ0583001.1"/>
    <property type="molecule type" value="Genomic_DNA"/>
</dbReference>
<gene>
    <name evidence="3" type="ORF">MSPICULIGERA_LOCUS21121</name>
</gene>
<dbReference type="Proteomes" id="UP001177023">
    <property type="component" value="Unassembled WGS sequence"/>
</dbReference>
<feature type="transmembrane region" description="Helical" evidence="2">
    <location>
        <begin position="164"/>
        <end position="188"/>
    </location>
</feature>